<evidence type="ECO:0000256" key="1">
    <source>
        <dbReference type="SAM" id="MobiDB-lite"/>
    </source>
</evidence>
<feature type="compositionally biased region" description="Basic and acidic residues" evidence="1">
    <location>
        <begin position="49"/>
        <end position="60"/>
    </location>
</feature>
<dbReference type="Proteomes" id="UP001501671">
    <property type="component" value="Unassembled WGS sequence"/>
</dbReference>
<sequence>MSEIKPKPPATPSPPPGNDDLRGTPTAPLPPGPDVVPDTGAGQDEAEKEEATRHEDWGKR</sequence>
<dbReference type="RefSeq" id="WP_345251930.1">
    <property type="nucleotide sequence ID" value="NZ_BAABFO010000030.1"/>
</dbReference>
<protein>
    <submittedName>
        <fullName evidence="2">Uncharacterized protein</fullName>
    </submittedName>
</protein>
<accession>A0ABP8HN61</accession>
<reference evidence="3" key="1">
    <citation type="journal article" date="2019" name="Int. J. Syst. Evol. Microbiol.">
        <title>The Global Catalogue of Microorganisms (GCM) 10K type strain sequencing project: providing services to taxonomists for standard genome sequencing and annotation.</title>
        <authorList>
            <consortium name="The Broad Institute Genomics Platform"/>
            <consortium name="The Broad Institute Genome Sequencing Center for Infectious Disease"/>
            <person name="Wu L."/>
            <person name="Ma J."/>
        </authorList>
    </citation>
    <scope>NUCLEOTIDE SEQUENCE [LARGE SCALE GENOMIC DNA]</scope>
    <source>
        <strain evidence="3">JCM 17666</strain>
    </source>
</reference>
<evidence type="ECO:0000313" key="3">
    <source>
        <dbReference type="Proteomes" id="UP001501671"/>
    </source>
</evidence>
<organism evidence="2 3">
    <name type="scientific">Pigmentiphaga soli</name>
    <dbReference type="NCBI Taxonomy" id="1007095"/>
    <lineage>
        <taxon>Bacteria</taxon>
        <taxon>Pseudomonadati</taxon>
        <taxon>Pseudomonadota</taxon>
        <taxon>Betaproteobacteria</taxon>
        <taxon>Burkholderiales</taxon>
        <taxon>Alcaligenaceae</taxon>
        <taxon>Pigmentiphaga</taxon>
    </lineage>
</organism>
<feature type="region of interest" description="Disordered" evidence="1">
    <location>
        <begin position="1"/>
        <end position="60"/>
    </location>
</feature>
<name>A0ABP8HN61_9BURK</name>
<comment type="caution">
    <text evidence="2">The sequence shown here is derived from an EMBL/GenBank/DDBJ whole genome shotgun (WGS) entry which is preliminary data.</text>
</comment>
<gene>
    <name evidence="2" type="ORF">GCM10023144_42560</name>
</gene>
<evidence type="ECO:0000313" key="2">
    <source>
        <dbReference type="EMBL" id="GAA4341586.1"/>
    </source>
</evidence>
<proteinExistence type="predicted"/>
<feature type="compositionally biased region" description="Pro residues" evidence="1">
    <location>
        <begin position="7"/>
        <end position="17"/>
    </location>
</feature>
<dbReference type="EMBL" id="BAABFO010000030">
    <property type="protein sequence ID" value="GAA4341586.1"/>
    <property type="molecule type" value="Genomic_DNA"/>
</dbReference>
<keyword evidence="3" id="KW-1185">Reference proteome</keyword>